<protein>
    <recommendedName>
        <fullName evidence="8">Major facilitator superfamily (MFS) profile domain-containing protein</fullName>
    </recommendedName>
</protein>
<dbReference type="PROSITE" id="PS50850">
    <property type="entry name" value="MFS"/>
    <property type="match status" value="1"/>
</dbReference>
<keyword evidence="3 7" id="KW-0812">Transmembrane</keyword>
<name>A0AAN8XMZ0_HALRR</name>
<evidence type="ECO:0000256" key="4">
    <source>
        <dbReference type="ARBA" id="ARBA00022847"/>
    </source>
</evidence>
<comment type="subcellular location">
    <subcellularLocation>
        <location evidence="1">Membrane</location>
        <topology evidence="1">Multi-pass membrane protein</topology>
    </subcellularLocation>
</comment>
<dbReference type="GO" id="GO:0006820">
    <property type="term" value="P:monoatomic anion transport"/>
    <property type="evidence" value="ECO:0007669"/>
    <property type="project" value="TreeGrafter"/>
</dbReference>
<evidence type="ECO:0000256" key="3">
    <source>
        <dbReference type="ARBA" id="ARBA00022692"/>
    </source>
</evidence>
<dbReference type="InterPro" id="IPR020846">
    <property type="entry name" value="MFS_dom"/>
</dbReference>
<dbReference type="InterPro" id="IPR011701">
    <property type="entry name" value="MFS"/>
</dbReference>
<dbReference type="EMBL" id="JAXCGZ010003885">
    <property type="protein sequence ID" value="KAK7082813.1"/>
    <property type="molecule type" value="Genomic_DNA"/>
</dbReference>
<dbReference type="PANTHER" id="PTHR11662">
    <property type="entry name" value="SOLUTE CARRIER FAMILY 17"/>
    <property type="match status" value="1"/>
</dbReference>
<feature type="transmembrane region" description="Helical" evidence="7">
    <location>
        <begin position="21"/>
        <end position="47"/>
    </location>
</feature>
<feature type="transmembrane region" description="Helical" evidence="7">
    <location>
        <begin position="387"/>
        <end position="407"/>
    </location>
</feature>
<evidence type="ECO:0000259" key="8">
    <source>
        <dbReference type="PROSITE" id="PS50850"/>
    </source>
</evidence>
<dbReference type="InterPro" id="IPR036259">
    <property type="entry name" value="MFS_trans_sf"/>
</dbReference>
<feature type="transmembrane region" description="Helical" evidence="7">
    <location>
        <begin position="455"/>
        <end position="478"/>
    </location>
</feature>
<dbReference type="Gene3D" id="1.20.1250.20">
    <property type="entry name" value="MFS general substrate transporter like domains"/>
    <property type="match status" value="2"/>
</dbReference>
<sequence length="511" mass="56604">MSIMDKFLTRTMGWLPARIALALMSWLGFINLYMTRINISVIIVAMVRRNLTSGTLAPCLMADNQTLDSSSVAATQNSSTMLSDDMDDMVAWDETIKGLVLGSFYYGYAMTQIPGGRLAEMYGTKWLFGTTVLAGGISAIISPMCARVHYGLFIALRILQGAVQGASWPSMHACIARWIPPLERPRFIGTVYFGNTLSTAITLPLCGVIIDAYGWPAAFYITGSLSILWSIMWFSLMYNSPAEHPRISPKELDYIETAVKNSGTTVVKAAKNSRVPWRNIFTSMPVISLIIADIGNKWGITLFYAQLPTYMSNILGFSIKANGALSALPFAARYVGSISMSTFADWLLTKQYLSIRSVRRIFSTICMWGPAMMLIGVAYSGCDWKDIVIMFSVGLFLNGAITASILVNHTDIAPNYSGTLFGISNSISTLITFVVPVITGVLTDGQQTVSQWQKVFWICVPMYTISQVIFFIFCSGSVQTWNYPKQINRGQRYSAKVGYEVLPLKKEEQRH</sequence>
<dbReference type="GO" id="GO:0015293">
    <property type="term" value="F:symporter activity"/>
    <property type="evidence" value="ECO:0007669"/>
    <property type="project" value="UniProtKB-KW"/>
</dbReference>
<comment type="caution">
    <text evidence="9">The sequence shown here is derived from an EMBL/GenBank/DDBJ whole genome shotgun (WGS) entry which is preliminary data.</text>
</comment>
<reference evidence="9 10" key="1">
    <citation type="submission" date="2023-11" db="EMBL/GenBank/DDBJ databases">
        <title>Halocaridina rubra genome assembly.</title>
        <authorList>
            <person name="Smith C."/>
        </authorList>
    </citation>
    <scope>NUCLEOTIDE SEQUENCE [LARGE SCALE GENOMIC DNA]</scope>
    <source>
        <strain evidence="9">EP-1</strain>
        <tissue evidence="9">Whole</tissue>
    </source>
</reference>
<proteinExistence type="predicted"/>
<dbReference type="GO" id="GO:0016020">
    <property type="term" value="C:membrane"/>
    <property type="evidence" value="ECO:0007669"/>
    <property type="project" value="UniProtKB-SubCell"/>
</dbReference>
<keyword evidence="6 7" id="KW-0472">Membrane</keyword>
<keyword evidence="4" id="KW-0769">Symport</keyword>
<evidence type="ECO:0000313" key="9">
    <source>
        <dbReference type="EMBL" id="KAK7082813.1"/>
    </source>
</evidence>
<organism evidence="9 10">
    <name type="scientific">Halocaridina rubra</name>
    <name type="common">Hawaiian red shrimp</name>
    <dbReference type="NCBI Taxonomy" id="373956"/>
    <lineage>
        <taxon>Eukaryota</taxon>
        <taxon>Metazoa</taxon>
        <taxon>Ecdysozoa</taxon>
        <taxon>Arthropoda</taxon>
        <taxon>Crustacea</taxon>
        <taxon>Multicrustacea</taxon>
        <taxon>Malacostraca</taxon>
        <taxon>Eumalacostraca</taxon>
        <taxon>Eucarida</taxon>
        <taxon>Decapoda</taxon>
        <taxon>Pleocyemata</taxon>
        <taxon>Caridea</taxon>
        <taxon>Atyoidea</taxon>
        <taxon>Atyidae</taxon>
        <taxon>Halocaridina</taxon>
    </lineage>
</organism>
<feature type="transmembrane region" description="Helical" evidence="7">
    <location>
        <begin position="361"/>
        <end position="381"/>
    </location>
</feature>
<dbReference type="PANTHER" id="PTHR11662:SF399">
    <property type="entry name" value="FI19708P1-RELATED"/>
    <property type="match status" value="1"/>
</dbReference>
<dbReference type="Pfam" id="PF07690">
    <property type="entry name" value="MFS_1"/>
    <property type="match status" value="1"/>
</dbReference>
<evidence type="ECO:0000256" key="2">
    <source>
        <dbReference type="ARBA" id="ARBA00022448"/>
    </source>
</evidence>
<feature type="transmembrane region" description="Helical" evidence="7">
    <location>
        <begin position="187"/>
        <end position="210"/>
    </location>
</feature>
<feature type="transmembrane region" description="Helical" evidence="7">
    <location>
        <begin position="419"/>
        <end position="443"/>
    </location>
</feature>
<keyword evidence="2" id="KW-0813">Transport</keyword>
<evidence type="ECO:0000256" key="6">
    <source>
        <dbReference type="ARBA" id="ARBA00023136"/>
    </source>
</evidence>
<evidence type="ECO:0000256" key="1">
    <source>
        <dbReference type="ARBA" id="ARBA00004141"/>
    </source>
</evidence>
<evidence type="ECO:0000256" key="7">
    <source>
        <dbReference type="SAM" id="Phobius"/>
    </source>
</evidence>
<gene>
    <name evidence="9" type="ORF">SK128_019837</name>
</gene>
<dbReference type="InterPro" id="IPR050382">
    <property type="entry name" value="MFS_Na/Anion_cotransporter"/>
</dbReference>
<dbReference type="CDD" id="cd17318">
    <property type="entry name" value="MFS_SLC17"/>
    <property type="match status" value="1"/>
</dbReference>
<keyword evidence="10" id="KW-1185">Reference proteome</keyword>
<evidence type="ECO:0000256" key="5">
    <source>
        <dbReference type="ARBA" id="ARBA00022989"/>
    </source>
</evidence>
<feature type="domain" description="Major facilitator superfamily (MFS) profile" evidence="8">
    <location>
        <begin position="24"/>
        <end position="478"/>
    </location>
</feature>
<feature type="transmembrane region" description="Helical" evidence="7">
    <location>
        <begin position="126"/>
        <end position="146"/>
    </location>
</feature>
<feature type="transmembrane region" description="Helical" evidence="7">
    <location>
        <begin position="216"/>
        <end position="236"/>
    </location>
</feature>
<dbReference type="Proteomes" id="UP001381693">
    <property type="component" value="Unassembled WGS sequence"/>
</dbReference>
<dbReference type="FunFam" id="1.20.1250.20:FF:000003">
    <property type="entry name" value="Solute carrier family 17 member 3"/>
    <property type="match status" value="1"/>
</dbReference>
<accession>A0AAN8XMZ0</accession>
<evidence type="ECO:0000313" key="10">
    <source>
        <dbReference type="Proteomes" id="UP001381693"/>
    </source>
</evidence>
<dbReference type="AlphaFoldDB" id="A0AAN8XMZ0"/>
<keyword evidence="5 7" id="KW-1133">Transmembrane helix</keyword>
<dbReference type="SUPFAM" id="SSF103473">
    <property type="entry name" value="MFS general substrate transporter"/>
    <property type="match status" value="1"/>
</dbReference>